<dbReference type="InterPro" id="IPR029058">
    <property type="entry name" value="AB_hydrolase_fold"/>
</dbReference>
<keyword evidence="13" id="KW-1185">Reference proteome</keyword>
<evidence type="ECO:0000256" key="4">
    <source>
        <dbReference type="ARBA" id="ARBA00022438"/>
    </source>
</evidence>
<reference evidence="12 13" key="1">
    <citation type="submission" date="2019-10" db="EMBL/GenBank/DDBJ databases">
        <authorList>
            <person name="Blom J."/>
        </authorList>
    </citation>
    <scope>NUCLEOTIDE SEQUENCE [LARGE SCALE GENOMIC DNA]</scope>
    <source>
        <strain evidence="12 13">ES3154-GLU</strain>
    </source>
</reference>
<evidence type="ECO:0000256" key="6">
    <source>
        <dbReference type="ARBA" id="ARBA00022670"/>
    </source>
</evidence>
<dbReference type="InterPro" id="IPR005944">
    <property type="entry name" value="Pro_iminopeptidase"/>
</dbReference>
<dbReference type="GO" id="GO:0005737">
    <property type="term" value="C:cytoplasm"/>
    <property type="evidence" value="ECO:0007669"/>
    <property type="project" value="UniProtKB-SubCell"/>
</dbReference>
<sequence length="306" mass="35634">MFDELKPYNSGYLKVSDIHSIYYEECGNKDGIPIVFVHGGPGGVIESLPRKFFNKDKYRVIIFDQRGSGRSKPFVELRENTTFDLVEDMEKLRKLLGIDKWILFGGSWGTTLSLVYAINHPNKVLGMILRGIFLARKSDLWWLYEGGAAYFYPEEFEKYISILTDDEKKNIIASYMKYLSSDDKEIVKKYAKNWNDWESSIVRLYPRKLEAEVTDYDIAIARLECHYFYNNSFLPQDNYILNNIDKIADIRTLICHGRYDVDCRPSGAYELKSKMNNCELHIVEAAGHSSMEPEIAKKLIEFTEIW</sequence>
<evidence type="ECO:0000313" key="12">
    <source>
        <dbReference type="EMBL" id="VWL85668.1"/>
    </source>
</evidence>
<evidence type="ECO:0000313" key="13">
    <source>
        <dbReference type="Proteomes" id="UP000419017"/>
    </source>
</evidence>
<feature type="active site" description="Nucleophile" evidence="9">
    <location>
        <position position="107"/>
    </location>
</feature>
<dbReference type="NCBIfam" id="TIGR01249">
    <property type="entry name" value="pro_imino_pep_1"/>
    <property type="match status" value="1"/>
</dbReference>
<feature type="domain" description="AB hydrolase-1" evidence="11">
    <location>
        <begin position="33"/>
        <end position="291"/>
    </location>
</feature>
<feature type="active site" evidence="9">
    <location>
        <position position="260"/>
    </location>
</feature>
<dbReference type="GO" id="GO:0004177">
    <property type="term" value="F:aminopeptidase activity"/>
    <property type="evidence" value="ECO:0007669"/>
    <property type="project" value="UniProtKB-UniRule"/>
</dbReference>
<comment type="similarity">
    <text evidence="3 8 10">Belongs to the peptidase S33 family.</text>
</comment>
<dbReference type="EC" id="3.4.11.5" evidence="8 10"/>
<dbReference type="InterPro" id="IPR000073">
    <property type="entry name" value="AB_hydrolase_1"/>
</dbReference>
<evidence type="ECO:0000256" key="7">
    <source>
        <dbReference type="ARBA" id="ARBA00022801"/>
    </source>
</evidence>
<evidence type="ECO:0000256" key="1">
    <source>
        <dbReference type="ARBA" id="ARBA00001585"/>
    </source>
</evidence>
<organism evidence="12 13">
    <name type="scientific">Oceanivirga miroungae</name>
    <dbReference type="NCBI Taxonomy" id="1130046"/>
    <lineage>
        <taxon>Bacteria</taxon>
        <taxon>Fusobacteriati</taxon>
        <taxon>Fusobacteriota</taxon>
        <taxon>Fusobacteriia</taxon>
        <taxon>Fusobacteriales</taxon>
        <taxon>Leptotrichiaceae</taxon>
        <taxon>Oceanivirga</taxon>
    </lineage>
</organism>
<dbReference type="InterPro" id="IPR002410">
    <property type="entry name" value="Peptidase_S33"/>
</dbReference>
<accession>A0A6I8MEL7</accession>
<dbReference type="EMBL" id="CABWIB010000001">
    <property type="protein sequence ID" value="VWL85668.1"/>
    <property type="molecule type" value="Genomic_DNA"/>
</dbReference>
<feature type="active site" description="Proton donor" evidence="9">
    <location>
        <position position="288"/>
    </location>
</feature>
<dbReference type="SUPFAM" id="SSF53474">
    <property type="entry name" value="alpha/beta-Hydrolases"/>
    <property type="match status" value="1"/>
</dbReference>
<dbReference type="Proteomes" id="UP000419017">
    <property type="component" value="Unassembled WGS sequence"/>
</dbReference>
<dbReference type="PRINTS" id="PR00793">
    <property type="entry name" value="PROAMNOPTASE"/>
</dbReference>
<keyword evidence="7 8" id="KW-0378">Hydrolase</keyword>
<dbReference type="AlphaFoldDB" id="A0A6I8MEL7"/>
<dbReference type="PRINTS" id="PR00111">
    <property type="entry name" value="ABHYDROLASE"/>
</dbReference>
<evidence type="ECO:0000256" key="9">
    <source>
        <dbReference type="PIRSR" id="PIRSR006431-1"/>
    </source>
</evidence>
<name>A0A6I8MEL7_9FUSO</name>
<comment type="catalytic activity">
    <reaction evidence="1 8 10">
        <text>Release of N-terminal proline from a peptide.</text>
        <dbReference type="EC" id="3.4.11.5"/>
    </reaction>
</comment>
<protein>
    <recommendedName>
        <fullName evidence="8 10">Proline iminopeptidase</fullName>
        <shortName evidence="8">PIP</shortName>
        <ecNumber evidence="8 10">3.4.11.5</ecNumber>
    </recommendedName>
    <alternativeName>
        <fullName evidence="8">Prolyl aminopeptidase</fullName>
    </alternativeName>
</protein>
<comment type="subcellular location">
    <subcellularLocation>
        <location evidence="2 8">Cytoplasm</location>
    </subcellularLocation>
</comment>
<evidence type="ECO:0000256" key="10">
    <source>
        <dbReference type="RuleBase" id="RU003421"/>
    </source>
</evidence>
<dbReference type="PIRSF" id="PIRSF006431">
    <property type="entry name" value="Pept_S33"/>
    <property type="match status" value="1"/>
</dbReference>
<keyword evidence="6 8" id="KW-0645">Protease</keyword>
<proteinExistence type="inferred from homology"/>
<dbReference type="RefSeq" id="WP_156683644.1">
    <property type="nucleotide sequence ID" value="NZ_CABWIB010000001.1"/>
</dbReference>
<gene>
    <name evidence="12" type="ORF">OMES3154_00953</name>
</gene>
<dbReference type="GO" id="GO:0006508">
    <property type="term" value="P:proteolysis"/>
    <property type="evidence" value="ECO:0007669"/>
    <property type="project" value="UniProtKB-KW"/>
</dbReference>
<evidence type="ECO:0000256" key="5">
    <source>
        <dbReference type="ARBA" id="ARBA00022490"/>
    </source>
</evidence>
<keyword evidence="4 8" id="KW-0031">Aminopeptidase</keyword>
<dbReference type="Gene3D" id="3.40.50.1820">
    <property type="entry name" value="alpha/beta hydrolase"/>
    <property type="match status" value="1"/>
</dbReference>
<dbReference type="Pfam" id="PF00561">
    <property type="entry name" value="Abhydrolase_1"/>
    <property type="match status" value="1"/>
</dbReference>
<evidence type="ECO:0000256" key="2">
    <source>
        <dbReference type="ARBA" id="ARBA00004496"/>
    </source>
</evidence>
<keyword evidence="5 8" id="KW-0963">Cytoplasm</keyword>
<evidence type="ECO:0000259" key="11">
    <source>
        <dbReference type="Pfam" id="PF00561"/>
    </source>
</evidence>
<evidence type="ECO:0000256" key="3">
    <source>
        <dbReference type="ARBA" id="ARBA00010088"/>
    </source>
</evidence>
<dbReference type="PANTHER" id="PTHR43722:SF1">
    <property type="entry name" value="PROLINE IMINOPEPTIDASE"/>
    <property type="match status" value="1"/>
</dbReference>
<dbReference type="PANTHER" id="PTHR43722">
    <property type="entry name" value="PROLINE IMINOPEPTIDASE"/>
    <property type="match status" value="1"/>
</dbReference>
<evidence type="ECO:0000256" key="8">
    <source>
        <dbReference type="PIRNR" id="PIRNR006431"/>
    </source>
</evidence>